<protein>
    <recommendedName>
        <fullName evidence="3">C2H2-type domain-containing protein</fullName>
    </recommendedName>
</protein>
<keyword evidence="1" id="KW-0863">Zinc-finger</keyword>
<evidence type="ECO:0000313" key="4">
    <source>
        <dbReference type="EMBL" id="PNY18825.1"/>
    </source>
</evidence>
<reference evidence="4 5" key="1">
    <citation type="submission" date="2017-08" db="EMBL/GenBank/DDBJ databases">
        <title>Harnessing the power of phylogenomics to disentangle the directionality and signatures of interkingdom host jumping in the parasitic fungal genus Tolypocladium.</title>
        <authorList>
            <person name="Quandt C.A."/>
            <person name="Patterson W."/>
            <person name="Spatafora J.W."/>
        </authorList>
    </citation>
    <scope>NUCLEOTIDE SEQUENCE [LARGE SCALE GENOMIC DNA]</scope>
    <source>
        <strain evidence="4 5">CBS 113982</strain>
    </source>
</reference>
<dbReference type="Proteomes" id="UP000236621">
    <property type="component" value="Unassembled WGS sequence"/>
</dbReference>
<feature type="compositionally biased region" description="Acidic residues" evidence="2">
    <location>
        <begin position="61"/>
        <end position="87"/>
    </location>
</feature>
<dbReference type="GO" id="GO:0008270">
    <property type="term" value="F:zinc ion binding"/>
    <property type="evidence" value="ECO:0007669"/>
    <property type="project" value="UniProtKB-KW"/>
</dbReference>
<name>A0A2K3PU55_9HYPO</name>
<keyword evidence="5" id="KW-1185">Reference proteome</keyword>
<keyword evidence="1" id="KW-0862">Zinc</keyword>
<keyword evidence="1" id="KW-0479">Metal-binding</keyword>
<dbReference type="OrthoDB" id="5228323at2759"/>
<sequence>MANRCQTCYVTFDSIDALREHIWWYQEAQLHLPPRQHRVPWSQSYRPFCDHCTSWPHYENDTPEGDTSVEPDDENNDNGRDDGEDDPPAPAGKGQTFSCPDPKCNKTFTRIARLLPHFGKHVQCFEICVFCREPFSEAFSFLKHKCQNLKRSTAKKYYMRERHSQLRKYVIDKLARRPQHSPS</sequence>
<gene>
    <name evidence="4" type="ORF">TCAP_07504</name>
</gene>
<evidence type="ECO:0000256" key="2">
    <source>
        <dbReference type="SAM" id="MobiDB-lite"/>
    </source>
</evidence>
<dbReference type="InterPro" id="IPR013087">
    <property type="entry name" value="Znf_C2H2_type"/>
</dbReference>
<evidence type="ECO:0000256" key="1">
    <source>
        <dbReference type="PROSITE-ProRule" id="PRU00042"/>
    </source>
</evidence>
<feature type="region of interest" description="Disordered" evidence="2">
    <location>
        <begin position="60"/>
        <end position="98"/>
    </location>
</feature>
<dbReference type="AlphaFoldDB" id="A0A2K3PU55"/>
<proteinExistence type="predicted"/>
<evidence type="ECO:0000259" key="3">
    <source>
        <dbReference type="PROSITE" id="PS50157"/>
    </source>
</evidence>
<organism evidence="4 5">
    <name type="scientific">Tolypocladium capitatum</name>
    <dbReference type="NCBI Taxonomy" id="45235"/>
    <lineage>
        <taxon>Eukaryota</taxon>
        <taxon>Fungi</taxon>
        <taxon>Dikarya</taxon>
        <taxon>Ascomycota</taxon>
        <taxon>Pezizomycotina</taxon>
        <taxon>Sordariomycetes</taxon>
        <taxon>Hypocreomycetidae</taxon>
        <taxon>Hypocreales</taxon>
        <taxon>Ophiocordycipitaceae</taxon>
        <taxon>Tolypocladium</taxon>
    </lineage>
</organism>
<dbReference type="EMBL" id="NRSZ01001308">
    <property type="protein sequence ID" value="PNY18825.1"/>
    <property type="molecule type" value="Genomic_DNA"/>
</dbReference>
<dbReference type="PROSITE" id="PS50157">
    <property type="entry name" value="ZINC_FINGER_C2H2_2"/>
    <property type="match status" value="1"/>
</dbReference>
<comment type="caution">
    <text evidence="4">The sequence shown here is derived from an EMBL/GenBank/DDBJ whole genome shotgun (WGS) entry which is preliminary data.</text>
</comment>
<dbReference type="PROSITE" id="PS00028">
    <property type="entry name" value="ZINC_FINGER_C2H2_1"/>
    <property type="match status" value="1"/>
</dbReference>
<feature type="domain" description="C2H2-type" evidence="3">
    <location>
        <begin position="97"/>
        <end position="121"/>
    </location>
</feature>
<accession>A0A2K3PU55</accession>
<evidence type="ECO:0000313" key="5">
    <source>
        <dbReference type="Proteomes" id="UP000236621"/>
    </source>
</evidence>
<dbReference type="STRING" id="45235.A0A2K3PU55"/>